<dbReference type="CDD" id="cd02809">
    <property type="entry name" value="alpha_hydroxyacid_oxid_FMN"/>
    <property type="match status" value="1"/>
</dbReference>
<feature type="domain" description="FMN hydroxy acid dehydrogenase" evidence="8">
    <location>
        <begin position="7"/>
        <end position="370"/>
    </location>
</feature>
<dbReference type="RefSeq" id="XP_065825534.1">
    <property type="nucleotide sequence ID" value="XM_065969462.1"/>
</dbReference>
<dbReference type="GeneID" id="28972184"/>
<feature type="binding site" evidence="7">
    <location>
        <begin position="296"/>
        <end position="300"/>
    </location>
    <ligand>
        <name>FMN</name>
        <dbReference type="ChEBI" id="CHEBI:58210"/>
    </ligand>
</feature>
<dbReference type="FunFam" id="3.20.20.70:FF:000056">
    <property type="entry name" value="hydroxyacid oxidase 2"/>
    <property type="match status" value="1"/>
</dbReference>
<evidence type="ECO:0000313" key="9">
    <source>
        <dbReference type="EMBL" id="WWC64265.1"/>
    </source>
</evidence>
<feature type="binding site" evidence="7">
    <location>
        <position position="189"/>
    </location>
    <ligand>
        <name>glyoxylate</name>
        <dbReference type="ChEBI" id="CHEBI:36655"/>
    </ligand>
</feature>
<feature type="binding site" evidence="7">
    <location>
        <position position="268"/>
    </location>
    <ligand>
        <name>glyoxylate</name>
        <dbReference type="ChEBI" id="CHEBI:36655"/>
    </ligand>
</feature>
<dbReference type="Gene3D" id="3.20.20.70">
    <property type="entry name" value="Aldolase class I"/>
    <property type="match status" value="1"/>
</dbReference>
<evidence type="ECO:0000256" key="1">
    <source>
        <dbReference type="ARBA" id="ARBA00001917"/>
    </source>
</evidence>
<reference evidence="9" key="1">
    <citation type="submission" date="2013-07" db="EMBL/GenBank/DDBJ databases">
        <authorList>
            <consortium name="The Broad Institute Genome Sequencing Platform"/>
            <person name="Cuomo C."/>
            <person name="Litvintseva A."/>
            <person name="Chen Y."/>
            <person name="Heitman J."/>
            <person name="Sun S."/>
            <person name="Springer D."/>
            <person name="Dromer F."/>
            <person name="Young S.K."/>
            <person name="Zeng Q."/>
            <person name="Gargeya S."/>
            <person name="Fitzgerald M."/>
            <person name="Abouelleil A."/>
            <person name="Alvarado L."/>
            <person name="Berlin A.M."/>
            <person name="Chapman S.B."/>
            <person name="Dewar J."/>
            <person name="Goldberg J."/>
            <person name="Griggs A."/>
            <person name="Gujja S."/>
            <person name="Hansen M."/>
            <person name="Howarth C."/>
            <person name="Imamovic A."/>
            <person name="Larimer J."/>
            <person name="McCowan C."/>
            <person name="Murphy C."/>
            <person name="Pearson M."/>
            <person name="Priest M."/>
            <person name="Roberts A."/>
            <person name="Saif S."/>
            <person name="Shea T."/>
            <person name="Sykes S."/>
            <person name="Wortman J."/>
            <person name="Nusbaum C."/>
            <person name="Birren B."/>
        </authorList>
    </citation>
    <scope>NUCLEOTIDE SEQUENCE</scope>
    <source>
        <strain evidence="9">CBS 10117</strain>
    </source>
</reference>
<dbReference type="PROSITE" id="PS51349">
    <property type="entry name" value="FMN_HYDROXY_ACID_DH_2"/>
    <property type="match status" value="1"/>
</dbReference>
<dbReference type="Proteomes" id="UP000078595">
    <property type="component" value="Chromosome 8"/>
</dbReference>
<evidence type="ECO:0000256" key="4">
    <source>
        <dbReference type="ARBA" id="ARBA00073420"/>
    </source>
</evidence>
<dbReference type="InterPro" id="IPR008259">
    <property type="entry name" value="FMN_hydac_DH_AS"/>
</dbReference>
<feature type="active site" description="Proton acceptor" evidence="6">
    <location>
        <position position="265"/>
    </location>
</feature>
<dbReference type="InterPro" id="IPR013785">
    <property type="entry name" value="Aldolase_TIM"/>
</dbReference>
<comment type="similarity">
    <text evidence="3">Belongs to the FMN-dependent alpha-hydroxy acid dehydrogenase family.</text>
</comment>
<dbReference type="GO" id="GO:0010181">
    <property type="term" value="F:FMN binding"/>
    <property type="evidence" value="ECO:0007669"/>
    <property type="project" value="InterPro"/>
</dbReference>
<feature type="binding site" evidence="7">
    <location>
        <begin position="319"/>
        <end position="320"/>
    </location>
    <ligand>
        <name>FMN</name>
        <dbReference type="ChEBI" id="CHEBI:58210"/>
    </ligand>
</feature>
<feature type="binding site" evidence="7">
    <location>
        <position position="265"/>
    </location>
    <ligand>
        <name>glyoxylate</name>
        <dbReference type="ChEBI" id="CHEBI:36655"/>
    </ligand>
</feature>
<feature type="binding site" evidence="7">
    <location>
        <position position="263"/>
    </location>
    <ligand>
        <name>glyoxylate</name>
        <dbReference type="ChEBI" id="CHEBI:36655"/>
    </ligand>
</feature>
<dbReference type="InterPro" id="IPR000262">
    <property type="entry name" value="FMN-dep_DH"/>
</dbReference>
<evidence type="ECO:0000313" key="10">
    <source>
        <dbReference type="Proteomes" id="UP000078595"/>
    </source>
</evidence>
<keyword evidence="10" id="KW-1185">Reference proteome</keyword>
<reference evidence="9" key="2">
    <citation type="submission" date="2024-02" db="EMBL/GenBank/DDBJ databases">
        <title>Comparative genomics of Cryptococcus and Kwoniella reveals pathogenesis evolution and contrasting modes of karyotype evolution via chromosome fusion or intercentromeric recombination.</title>
        <authorList>
            <person name="Coelho M.A."/>
            <person name="David-Palma M."/>
            <person name="Shea T."/>
            <person name="Bowers K."/>
            <person name="McGinley-Smith S."/>
            <person name="Mohammad A.W."/>
            <person name="Gnirke A."/>
            <person name="Yurkov A.M."/>
            <person name="Nowrousian M."/>
            <person name="Sun S."/>
            <person name="Cuomo C.A."/>
            <person name="Heitman J."/>
        </authorList>
    </citation>
    <scope>NUCLEOTIDE SEQUENCE</scope>
    <source>
        <strain evidence="9">CBS 10117</strain>
    </source>
</reference>
<keyword evidence="2" id="KW-0560">Oxidoreductase</keyword>
<evidence type="ECO:0000256" key="7">
    <source>
        <dbReference type="PIRSR" id="PIRSR000138-2"/>
    </source>
</evidence>
<dbReference type="KEGG" id="kdj:28972184"/>
<dbReference type="Pfam" id="PF01070">
    <property type="entry name" value="FMN_dh"/>
    <property type="match status" value="1"/>
</dbReference>
<evidence type="ECO:0000259" key="8">
    <source>
        <dbReference type="PROSITE" id="PS51349"/>
    </source>
</evidence>
<gene>
    <name evidence="9" type="ORF">I303_106875</name>
</gene>
<feature type="binding site" evidence="7">
    <location>
        <position position="241"/>
    </location>
    <ligand>
        <name>FMN</name>
        <dbReference type="ChEBI" id="CHEBI:58210"/>
    </ligand>
</feature>
<accession>A0AAJ8KVK2</accession>
<feature type="binding site" evidence="7">
    <location>
        <position position="180"/>
    </location>
    <ligand>
        <name>FMN</name>
        <dbReference type="ChEBI" id="CHEBI:58210"/>
    </ligand>
</feature>
<evidence type="ECO:0000256" key="6">
    <source>
        <dbReference type="PIRSR" id="PIRSR000138-1"/>
    </source>
</evidence>
<feature type="binding site" evidence="7">
    <location>
        <position position="152"/>
    </location>
    <ligand>
        <name>FMN</name>
        <dbReference type="ChEBI" id="CHEBI:58210"/>
    </ligand>
</feature>
<dbReference type="SUPFAM" id="SSF51395">
    <property type="entry name" value="FMN-linked oxidoreductases"/>
    <property type="match status" value="1"/>
</dbReference>
<feature type="binding site" evidence="7">
    <location>
        <position position="33"/>
    </location>
    <ligand>
        <name>glyoxylate</name>
        <dbReference type="ChEBI" id="CHEBI:36655"/>
    </ligand>
</feature>
<evidence type="ECO:0000256" key="5">
    <source>
        <dbReference type="ARBA" id="ARBA00083297"/>
    </source>
</evidence>
<keyword evidence="7" id="KW-0288">FMN</keyword>
<dbReference type="EMBL" id="CP144537">
    <property type="protein sequence ID" value="WWC64265.1"/>
    <property type="molecule type" value="Genomic_DNA"/>
</dbReference>
<name>A0AAJ8KVK2_9TREE</name>
<dbReference type="PROSITE" id="PS00557">
    <property type="entry name" value="FMN_HYDROXY_ACID_DH_1"/>
    <property type="match status" value="1"/>
</dbReference>
<dbReference type="AlphaFoldDB" id="A0AAJ8KVK2"/>
<feature type="binding site" evidence="7">
    <location>
        <begin position="86"/>
        <end position="88"/>
    </location>
    <ligand>
        <name>FMN</name>
        <dbReference type="ChEBI" id="CHEBI:58210"/>
    </ligand>
</feature>
<organism evidence="9 10">
    <name type="scientific">Kwoniella dejecticola CBS 10117</name>
    <dbReference type="NCBI Taxonomy" id="1296121"/>
    <lineage>
        <taxon>Eukaryota</taxon>
        <taxon>Fungi</taxon>
        <taxon>Dikarya</taxon>
        <taxon>Basidiomycota</taxon>
        <taxon>Agaricomycotina</taxon>
        <taxon>Tremellomycetes</taxon>
        <taxon>Tremellales</taxon>
        <taxon>Cryptococcaceae</taxon>
        <taxon>Kwoniella</taxon>
    </lineage>
</organism>
<protein>
    <recommendedName>
        <fullName evidence="4">Oxidase FUB9</fullName>
    </recommendedName>
    <alternativeName>
        <fullName evidence="5">Fusaric acid biosynthesis protein 9</fullName>
    </alternativeName>
</protein>
<evidence type="ECO:0000256" key="3">
    <source>
        <dbReference type="ARBA" id="ARBA00024042"/>
    </source>
</evidence>
<dbReference type="InterPro" id="IPR012133">
    <property type="entry name" value="Alpha-hydoxy_acid_DH_FMN"/>
</dbReference>
<dbReference type="PANTHER" id="PTHR10578:SF149">
    <property type="entry name" value="2-HYDROXYACID OXIDASE 2"/>
    <property type="match status" value="1"/>
</dbReference>
<evidence type="ECO:0000256" key="2">
    <source>
        <dbReference type="ARBA" id="ARBA00023002"/>
    </source>
</evidence>
<proteinExistence type="inferred from homology"/>
<dbReference type="GO" id="GO:0016491">
    <property type="term" value="F:oxidoreductase activity"/>
    <property type="evidence" value="ECO:0007669"/>
    <property type="project" value="UniProtKB-KW"/>
</dbReference>
<feature type="binding site" evidence="7">
    <location>
        <position position="115"/>
    </location>
    <ligand>
        <name>FMN</name>
        <dbReference type="ChEBI" id="CHEBI:58210"/>
    </ligand>
</feature>
<dbReference type="InterPro" id="IPR037396">
    <property type="entry name" value="FMN_HAD"/>
</dbReference>
<sequence>MAGRKPPLDPLIHSIKDLEEYASRNLAPKYANYIAGGSMDMITLKDNVEEYNRYRILPRALRNVKNIDTSAEIYGFKSKFPLGISPTGFHVVAHPQKEKATSRAAKRVGVPMCISSRATTSVQDIIQARPRSRSRSTDEHSRIRIRIPYAMQLCVMKDYEANLYVIRKAEEAGCKVLWITVDLPVTGRRLGELKFGFGVPDGEKIENMPEDFDYSVGFDRELDWDKIKWFKNHTKMEIWLKGVMHPEDARLALQYGVDGIIISNHGGRQLDSIPSTLSALPRIVDGVGGKIPVHIDGGIRRGSDIFKALALGADYCWVGRPVMWGLAYRGEDGVKLALDLLYEEFLSTMILVGVTRVADISRRHLAWVNADGSLRYLEDENHRYK</sequence>
<keyword evidence="7" id="KW-0285">Flavoprotein</keyword>
<dbReference type="PIRSF" id="PIRSF000138">
    <property type="entry name" value="Al-hdrx_acd_dh"/>
    <property type="match status" value="1"/>
</dbReference>
<comment type="cofactor">
    <cofactor evidence="1">
        <name>FMN</name>
        <dbReference type="ChEBI" id="CHEBI:58210"/>
    </cofactor>
</comment>
<dbReference type="PANTHER" id="PTHR10578">
    <property type="entry name" value="S -2-HYDROXY-ACID OXIDASE-RELATED"/>
    <property type="match status" value="1"/>
</dbReference>
<dbReference type="GO" id="GO:0005737">
    <property type="term" value="C:cytoplasm"/>
    <property type="evidence" value="ECO:0007669"/>
    <property type="project" value="UniProtKB-ARBA"/>
</dbReference>